<feature type="chain" id="PRO_5041282876" evidence="1">
    <location>
        <begin position="26"/>
        <end position="163"/>
    </location>
</feature>
<keyword evidence="3" id="KW-1185">Reference proteome</keyword>
<dbReference type="Proteomes" id="UP001163798">
    <property type="component" value="Unassembled WGS sequence"/>
</dbReference>
<name>A0AA38KE61_9AGAR</name>
<evidence type="ECO:0000313" key="2">
    <source>
        <dbReference type="EMBL" id="KAJ3784813.1"/>
    </source>
</evidence>
<keyword evidence="1" id="KW-0732">Signal</keyword>
<evidence type="ECO:0000256" key="1">
    <source>
        <dbReference type="SAM" id="SignalP"/>
    </source>
</evidence>
<comment type="caution">
    <text evidence="2">The sequence shown here is derived from an EMBL/GenBank/DDBJ whole genome shotgun (WGS) entry which is preliminary data.</text>
</comment>
<organism evidence="2 3">
    <name type="scientific">Lentinula aff. detonsa</name>
    <dbReference type="NCBI Taxonomy" id="2804958"/>
    <lineage>
        <taxon>Eukaryota</taxon>
        <taxon>Fungi</taxon>
        <taxon>Dikarya</taxon>
        <taxon>Basidiomycota</taxon>
        <taxon>Agaricomycotina</taxon>
        <taxon>Agaricomycetes</taxon>
        <taxon>Agaricomycetidae</taxon>
        <taxon>Agaricales</taxon>
        <taxon>Marasmiineae</taxon>
        <taxon>Omphalotaceae</taxon>
        <taxon>Lentinula</taxon>
    </lineage>
</organism>
<protein>
    <submittedName>
        <fullName evidence="2">Uncharacterized protein</fullName>
    </submittedName>
</protein>
<evidence type="ECO:0000313" key="3">
    <source>
        <dbReference type="Proteomes" id="UP001163798"/>
    </source>
</evidence>
<proteinExistence type="predicted"/>
<dbReference type="AlphaFoldDB" id="A0AA38KE61"/>
<dbReference type="EMBL" id="MU793363">
    <property type="protein sequence ID" value="KAJ3784813.1"/>
    <property type="molecule type" value="Genomic_DNA"/>
</dbReference>
<gene>
    <name evidence="2" type="ORF">GGU10DRAFT_19752</name>
</gene>
<sequence length="163" mass="18300">MLFLVTASRLFTVLYLCVSMLTASGSPLPTSGELDIRLGLDILENEVVIHAVLAIGVTRVHASWTDKSHTQLRPKEIQDVIRSYDWTPLGKAKFKSSADHEQALQALLSIELPPYKETGGDCWDYVEAALETLEKRDELLDSASILKGFRIRRKSFVATNKRR</sequence>
<feature type="signal peptide" evidence="1">
    <location>
        <begin position="1"/>
        <end position="25"/>
    </location>
</feature>
<reference evidence="2" key="1">
    <citation type="submission" date="2022-08" db="EMBL/GenBank/DDBJ databases">
        <authorList>
            <consortium name="DOE Joint Genome Institute"/>
            <person name="Min B."/>
            <person name="Riley R."/>
            <person name="Sierra-Patev S."/>
            <person name="Naranjo-Ortiz M."/>
            <person name="Looney B."/>
            <person name="Konkel Z."/>
            <person name="Slot J.C."/>
            <person name="Sakamoto Y."/>
            <person name="Steenwyk J.L."/>
            <person name="Rokas A."/>
            <person name="Carro J."/>
            <person name="Camarero S."/>
            <person name="Ferreira P."/>
            <person name="Molpeceres G."/>
            <person name="Ruiz-Duenas F.J."/>
            <person name="Serrano A."/>
            <person name="Henrissat B."/>
            <person name="Drula E."/>
            <person name="Hughes K.W."/>
            <person name="Mata J.L."/>
            <person name="Ishikawa N.K."/>
            <person name="Vargas-Isla R."/>
            <person name="Ushijima S."/>
            <person name="Smith C.A."/>
            <person name="Ahrendt S."/>
            <person name="Andreopoulos W."/>
            <person name="He G."/>
            <person name="Labutti K."/>
            <person name="Lipzen A."/>
            <person name="Ng V."/>
            <person name="Sandor L."/>
            <person name="Barry K."/>
            <person name="Martinez A.T."/>
            <person name="Xiao Y."/>
            <person name="Gibbons J.G."/>
            <person name="Terashima K."/>
            <person name="Hibbett D.S."/>
            <person name="Grigoriev I.V."/>
        </authorList>
    </citation>
    <scope>NUCLEOTIDE SEQUENCE</scope>
    <source>
        <strain evidence="2">TFB10291</strain>
    </source>
</reference>
<accession>A0AA38KE61</accession>